<dbReference type="InterPro" id="IPR049445">
    <property type="entry name" value="TetR_SbtR-like_C"/>
</dbReference>
<dbReference type="EMBL" id="CP113836">
    <property type="protein sequence ID" value="WAL64334.1"/>
    <property type="molecule type" value="Genomic_DNA"/>
</dbReference>
<dbReference type="Gene3D" id="1.10.357.10">
    <property type="entry name" value="Tetracycline Repressor, domain 2"/>
    <property type="match status" value="1"/>
</dbReference>
<dbReference type="PANTHER" id="PTHR30055">
    <property type="entry name" value="HTH-TYPE TRANSCRIPTIONAL REGULATOR RUTR"/>
    <property type="match status" value="1"/>
</dbReference>
<reference evidence="6" key="1">
    <citation type="submission" date="2022-11" db="EMBL/GenBank/DDBJ databases">
        <authorList>
            <person name="Mo P."/>
        </authorList>
    </citation>
    <scope>NUCLEOTIDE SEQUENCE</scope>
    <source>
        <strain evidence="6">HUAS 11-8</strain>
    </source>
</reference>
<feature type="domain" description="HTH tetR-type" evidence="5">
    <location>
        <begin position="14"/>
        <end position="73"/>
    </location>
</feature>
<gene>
    <name evidence="6" type="ORF">ORV05_25660</name>
</gene>
<dbReference type="PRINTS" id="PR00455">
    <property type="entry name" value="HTHTETR"/>
</dbReference>
<dbReference type="InterPro" id="IPR050109">
    <property type="entry name" value="HTH-type_TetR-like_transc_reg"/>
</dbReference>
<proteinExistence type="predicted"/>
<evidence type="ECO:0000256" key="1">
    <source>
        <dbReference type="ARBA" id="ARBA00023015"/>
    </source>
</evidence>
<dbReference type="RefSeq" id="WP_268754565.1">
    <property type="nucleotide sequence ID" value="NZ_CP113836.1"/>
</dbReference>
<evidence type="ECO:0000256" key="3">
    <source>
        <dbReference type="ARBA" id="ARBA00023163"/>
    </source>
</evidence>
<dbReference type="SUPFAM" id="SSF48498">
    <property type="entry name" value="Tetracyclin repressor-like, C-terminal domain"/>
    <property type="match status" value="1"/>
</dbReference>
<evidence type="ECO:0000256" key="2">
    <source>
        <dbReference type="ARBA" id="ARBA00023125"/>
    </source>
</evidence>
<evidence type="ECO:0000313" key="6">
    <source>
        <dbReference type="EMBL" id="WAL64334.1"/>
    </source>
</evidence>
<dbReference type="InterPro" id="IPR001647">
    <property type="entry name" value="HTH_TetR"/>
</dbReference>
<evidence type="ECO:0000256" key="4">
    <source>
        <dbReference type="PROSITE-ProRule" id="PRU00335"/>
    </source>
</evidence>
<dbReference type="Proteomes" id="UP001163203">
    <property type="component" value="Chromosome"/>
</dbReference>
<dbReference type="InterPro" id="IPR009057">
    <property type="entry name" value="Homeodomain-like_sf"/>
</dbReference>
<dbReference type="PANTHER" id="PTHR30055:SF234">
    <property type="entry name" value="HTH-TYPE TRANSCRIPTIONAL REGULATOR BETI"/>
    <property type="match status" value="1"/>
</dbReference>
<dbReference type="SUPFAM" id="SSF46689">
    <property type="entry name" value="Homeodomain-like"/>
    <property type="match status" value="1"/>
</dbReference>
<keyword evidence="3" id="KW-0804">Transcription</keyword>
<dbReference type="InterPro" id="IPR036271">
    <property type="entry name" value="Tet_transcr_reg_TetR-rel_C_sf"/>
</dbReference>
<evidence type="ECO:0000259" key="5">
    <source>
        <dbReference type="PROSITE" id="PS50977"/>
    </source>
</evidence>
<organism evidence="6 7">
    <name type="scientific">Amycolatopsis cynarae</name>
    <dbReference type="NCBI Taxonomy" id="2995223"/>
    <lineage>
        <taxon>Bacteria</taxon>
        <taxon>Bacillati</taxon>
        <taxon>Actinomycetota</taxon>
        <taxon>Actinomycetes</taxon>
        <taxon>Pseudonocardiales</taxon>
        <taxon>Pseudonocardiaceae</taxon>
        <taxon>Amycolatopsis</taxon>
    </lineage>
</organism>
<accession>A0ABY7AX87</accession>
<feature type="DNA-binding region" description="H-T-H motif" evidence="4">
    <location>
        <begin position="36"/>
        <end position="55"/>
    </location>
</feature>
<dbReference type="Pfam" id="PF00440">
    <property type="entry name" value="TetR_N"/>
    <property type="match status" value="1"/>
</dbReference>
<evidence type="ECO:0000313" key="7">
    <source>
        <dbReference type="Proteomes" id="UP001163203"/>
    </source>
</evidence>
<sequence>MTEVPARAMRADARRNYERLLGEAKRAFAEQGVDASLEEIARRAGVGIGTLYRHFPTREALLEALLSERFDAQAAAADELMAHPSPIDGLRMWALRLAEMSMSYRGLVEATAAALADESSQLYRSCHAMRDSASRLVARAREAGQLRADVTAIEVLLLVNSSVWAAERAPDGTPSLARLVDLVFMGLRAR</sequence>
<protein>
    <submittedName>
        <fullName evidence="6">Helix-turn-helix domain containing protein</fullName>
    </submittedName>
</protein>
<keyword evidence="1" id="KW-0805">Transcription regulation</keyword>
<name>A0ABY7AX87_9PSEU</name>
<dbReference type="PROSITE" id="PS50977">
    <property type="entry name" value="HTH_TETR_2"/>
    <property type="match status" value="1"/>
</dbReference>
<keyword evidence="2 4" id="KW-0238">DNA-binding</keyword>
<dbReference type="Pfam" id="PF21597">
    <property type="entry name" value="TetR_C_43"/>
    <property type="match status" value="1"/>
</dbReference>
<keyword evidence="7" id="KW-1185">Reference proteome</keyword>